<dbReference type="PANTHER" id="PTHR42770">
    <property type="entry name" value="AMINO ACID TRANSPORTER-RELATED"/>
    <property type="match status" value="1"/>
</dbReference>
<feature type="transmembrane region" description="Helical" evidence="5">
    <location>
        <begin position="209"/>
        <end position="228"/>
    </location>
</feature>
<keyword evidence="3 5" id="KW-1133">Transmembrane helix</keyword>
<protein>
    <submittedName>
        <fullName evidence="7">Amino acid transporter</fullName>
    </submittedName>
</protein>
<feature type="transmembrane region" description="Helical" evidence="5">
    <location>
        <begin position="168"/>
        <end position="189"/>
    </location>
</feature>
<comment type="subcellular location">
    <subcellularLocation>
        <location evidence="1">Membrane</location>
        <topology evidence="1">Multi-pass membrane protein</topology>
    </subcellularLocation>
</comment>
<sequence>MGNSTVAPEGKEKPARLSGSLGVVSIVFMVVAAASPLVVVGSVSPLGIVIGNGVGFPALFAISAVILILFAVGLTTMARHVPKPGAFFTFVGYGLGPTAGIVAAWLAILAYTSVQLAVHAYMGFVLSDTVSSLGGPALPWWAWSLLVIAAVGCLGYRNIDLSSKVLGFMLVLEVGIVLALVVAVLFTGGDSGLDLSPFAPANIVSGSPGIGLMFAIGSFIGFEATVVFRDEARDPGRTIPRSTYAAVIGIGVFYTLAAWSIVMAWGADKVVAKAAEDPGTMIFATMHRYLGEFGEKGVNLLLITAMLACVLAFHNVLARYQHSMANAGVLPRALSGIHPRHRSPHVSSLVQTITAASFTALFAIMDLDPVFAVFTPLGGVTNLAIALLIALTSIAILVYFARTKADRRLWNTVIAPVLGLVGILAAAALIIAYFPLLVGDVDANGDQVVGGVTILLLGLIAAVPILALIQAAVIKKRNPAAFEATIDRVGV</sequence>
<evidence type="ECO:0000256" key="2">
    <source>
        <dbReference type="ARBA" id="ARBA00022692"/>
    </source>
</evidence>
<accession>A0A1G7ZQ16</accession>
<evidence type="ECO:0000313" key="8">
    <source>
        <dbReference type="Proteomes" id="UP000198923"/>
    </source>
</evidence>
<dbReference type="Gene3D" id="1.20.1740.10">
    <property type="entry name" value="Amino acid/polyamine transporter I"/>
    <property type="match status" value="1"/>
</dbReference>
<dbReference type="EMBL" id="FNCN01000011">
    <property type="protein sequence ID" value="SDH10210.1"/>
    <property type="molecule type" value="Genomic_DNA"/>
</dbReference>
<evidence type="ECO:0000256" key="4">
    <source>
        <dbReference type="ARBA" id="ARBA00023136"/>
    </source>
</evidence>
<dbReference type="Pfam" id="PF00324">
    <property type="entry name" value="AA_permease"/>
    <property type="match status" value="1"/>
</dbReference>
<evidence type="ECO:0000256" key="3">
    <source>
        <dbReference type="ARBA" id="ARBA00022989"/>
    </source>
</evidence>
<reference evidence="7 8" key="1">
    <citation type="submission" date="2016-10" db="EMBL/GenBank/DDBJ databases">
        <authorList>
            <person name="de Groot N.N."/>
        </authorList>
    </citation>
    <scope>NUCLEOTIDE SEQUENCE [LARGE SCALE GENOMIC DNA]</scope>
    <source>
        <strain evidence="7 8">CPCC 201354</strain>
    </source>
</reference>
<gene>
    <name evidence="7" type="ORF">SAMN05421505_111131</name>
</gene>
<feature type="domain" description="Amino acid permease/ SLC12A" evidence="6">
    <location>
        <begin position="52"/>
        <end position="478"/>
    </location>
</feature>
<proteinExistence type="predicted"/>
<dbReference type="GO" id="GO:0055085">
    <property type="term" value="P:transmembrane transport"/>
    <property type="evidence" value="ECO:0007669"/>
    <property type="project" value="InterPro"/>
</dbReference>
<evidence type="ECO:0000313" key="7">
    <source>
        <dbReference type="EMBL" id="SDH10210.1"/>
    </source>
</evidence>
<dbReference type="PIRSF" id="PIRSF006060">
    <property type="entry name" value="AA_transporter"/>
    <property type="match status" value="1"/>
</dbReference>
<dbReference type="OrthoDB" id="137613at2"/>
<feature type="transmembrane region" description="Helical" evidence="5">
    <location>
        <begin position="448"/>
        <end position="469"/>
    </location>
</feature>
<dbReference type="Proteomes" id="UP000198923">
    <property type="component" value="Unassembled WGS sequence"/>
</dbReference>
<dbReference type="AlphaFoldDB" id="A0A1G7ZQ16"/>
<feature type="transmembrane region" description="Helical" evidence="5">
    <location>
        <begin position="346"/>
        <end position="365"/>
    </location>
</feature>
<dbReference type="STRING" id="504805.SAMN05421505_111131"/>
<name>A0A1G7ZQ16_9ACTN</name>
<keyword evidence="4 5" id="KW-0472">Membrane</keyword>
<feature type="transmembrane region" description="Helical" evidence="5">
    <location>
        <begin position="413"/>
        <end position="436"/>
    </location>
</feature>
<feature type="transmembrane region" description="Helical" evidence="5">
    <location>
        <begin position="244"/>
        <end position="267"/>
    </location>
</feature>
<feature type="transmembrane region" description="Helical" evidence="5">
    <location>
        <begin position="21"/>
        <end position="50"/>
    </location>
</feature>
<evidence type="ECO:0000259" key="6">
    <source>
        <dbReference type="Pfam" id="PF00324"/>
    </source>
</evidence>
<dbReference type="InterPro" id="IPR004841">
    <property type="entry name" value="AA-permease/SLC12A_dom"/>
</dbReference>
<dbReference type="PANTHER" id="PTHR42770:SF16">
    <property type="entry name" value="AMINO ACID PERMEASE"/>
    <property type="match status" value="1"/>
</dbReference>
<keyword evidence="2 5" id="KW-0812">Transmembrane</keyword>
<dbReference type="GO" id="GO:0016020">
    <property type="term" value="C:membrane"/>
    <property type="evidence" value="ECO:0007669"/>
    <property type="project" value="UniProtKB-SubCell"/>
</dbReference>
<feature type="transmembrane region" description="Helical" evidence="5">
    <location>
        <begin position="377"/>
        <end position="401"/>
    </location>
</feature>
<feature type="transmembrane region" description="Helical" evidence="5">
    <location>
        <begin position="56"/>
        <end position="78"/>
    </location>
</feature>
<dbReference type="RefSeq" id="WP_093170844.1">
    <property type="nucleotide sequence ID" value="NZ_FNCN01000011.1"/>
</dbReference>
<feature type="transmembrane region" description="Helical" evidence="5">
    <location>
        <begin position="298"/>
        <end position="317"/>
    </location>
</feature>
<feature type="transmembrane region" description="Helical" evidence="5">
    <location>
        <begin position="138"/>
        <end position="156"/>
    </location>
</feature>
<organism evidence="7 8">
    <name type="scientific">Sinosporangium album</name>
    <dbReference type="NCBI Taxonomy" id="504805"/>
    <lineage>
        <taxon>Bacteria</taxon>
        <taxon>Bacillati</taxon>
        <taxon>Actinomycetota</taxon>
        <taxon>Actinomycetes</taxon>
        <taxon>Streptosporangiales</taxon>
        <taxon>Streptosporangiaceae</taxon>
        <taxon>Sinosporangium</taxon>
    </lineage>
</organism>
<evidence type="ECO:0000256" key="1">
    <source>
        <dbReference type="ARBA" id="ARBA00004141"/>
    </source>
</evidence>
<keyword evidence="8" id="KW-1185">Reference proteome</keyword>
<feature type="transmembrane region" description="Helical" evidence="5">
    <location>
        <begin position="90"/>
        <end position="118"/>
    </location>
</feature>
<dbReference type="InterPro" id="IPR050367">
    <property type="entry name" value="APC_superfamily"/>
</dbReference>
<evidence type="ECO:0000256" key="5">
    <source>
        <dbReference type="SAM" id="Phobius"/>
    </source>
</evidence>